<feature type="domain" description="Predicted 3'-5' exonuclease PolB-like" evidence="1">
    <location>
        <begin position="80"/>
        <end position="216"/>
    </location>
</feature>
<evidence type="ECO:0000259" key="1">
    <source>
        <dbReference type="Pfam" id="PF10108"/>
    </source>
</evidence>
<dbReference type="OrthoDB" id="13288at2"/>
<name>A0A3N5CQ22_9SPHN</name>
<dbReference type="EMBL" id="RPFZ01000001">
    <property type="protein sequence ID" value="RPF70466.1"/>
    <property type="molecule type" value="Genomic_DNA"/>
</dbReference>
<evidence type="ECO:0000313" key="2">
    <source>
        <dbReference type="EMBL" id="RPF70466.1"/>
    </source>
</evidence>
<sequence length="220" mass="24340">MNNIFLDIETIPNQSSEYRDRVRESITAPAQYKKPESIAQWIADHGDAAADEIVAKTSFNPTQGHICTIGFALGDGDVTAVHAESVDGEALVLETFFAALPTMGVNRFIGHYISGFDMRFILCRAIVLGVKLPPSVAFPRDLKPWSQEIFDTMTAWAGARDRISQDDLCQALSLPCKDGFDGSMVAQAWADGEHAKIAEYCKRDVETVRSIFRRFEAVGY</sequence>
<evidence type="ECO:0000313" key="3">
    <source>
        <dbReference type="Proteomes" id="UP000275232"/>
    </source>
</evidence>
<gene>
    <name evidence="2" type="ORF">EG799_01590</name>
</gene>
<protein>
    <recommendedName>
        <fullName evidence="1">Predicted 3'-5' exonuclease PolB-like domain-containing protein</fullName>
    </recommendedName>
</protein>
<dbReference type="InterPro" id="IPR036397">
    <property type="entry name" value="RNaseH_sf"/>
</dbReference>
<dbReference type="InterPro" id="IPR019288">
    <property type="entry name" value="3'-5'_exonuclease_PolB-like"/>
</dbReference>
<reference evidence="2 3" key="1">
    <citation type="submission" date="2018-11" db="EMBL/GenBank/DDBJ databases">
        <title>Erythrobacter spongiae sp. nov., isolated from a marine sponge.</title>
        <authorList>
            <person name="Zhuang L."/>
            <person name="Luo L."/>
        </authorList>
    </citation>
    <scope>NUCLEOTIDE SEQUENCE [LARGE SCALE GENOMIC DNA]</scope>
    <source>
        <strain evidence="2 3">HN-E23</strain>
    </source>
</reference>
<dbReference type="Pfam" id="PF10108">
    <property type="entry name" value="DNA_pol_B_exo2"/>
    <property type="match status" value="1"/>
</dbReference>
<dbReference type="SUPFAM" id="SSF53098">
    <property type="entry name" value="Ribonuclease H-like"/>
    <property type="match status" value="1"/>
</dbReference>
<dbReference type="RefSeq" id="WP_123877959.1">
    <property type="nucleotide sequence ID" value="NZ_RPFZ01000001.1"/>
</dbReference>
<dbReference type="InterPro" id="IPR012337">
    <property type="entry name" value="RNaseH-like_sf"/>
</dbReference>
<accession>A0A3N5CQ22</accession>
<keyword evidence="3" id="KW-1185">Reference proteome</keyword>
<dbReference type="GO" id="GO:0003676">
    <property type="term" value="F:nucleic acid binding"/>
    <property type="evidence" value="ECO:0007669"/>
    <property type="project" value="InterPro"/>
</dbReference>
<comment type="caution">
    <text evidence="2">The sequence shown here is derived from an EMBL/GenBank/DDBJ whole genome shotgun (WGS) entry which is preliminary data.</text>
</comment>
<dbReference type="Proteomes" id="UP000275232">
    <property type="component" value="Unassembled WGS sequence"/>
</dbReference>
<proteinExistence type="predicted"/>
<dbReference type="AlphaFoldDB" id="A0A3N5CQ22"/>
<organism evidence="2 3">
    <name type="scientific">Aurantiacibacter spongiae</name>
    <dbReference type="NCBI Taxonomy" id="2488860"/>
    <lineage>
        <taxon>Bacteria</taxon>
        <taxon>Pseudomonadati</taxon>
        <taxon>Pseudomonadota</taxon>
        <taxon>Alphaproteobacteria</taxon>
        <taxon>Sphingomonadales</taxon>
        <taxon>Erythrobacteraceae</taxon>
        <taxon>Aurantiacibacter</taxon>
    </lineage>
</organism>
<dbReference type="Gene3D" id="3.30.420.10">
    <property type="entry name" value="Ribonuclease H-like superfamily/Ribonuclease H"/>
    <property type="match status" value="1"/>
</dbReference>